<dbReference type="InterPro" id="IPR051180">
    <property type="entry name" value="IKK"/>
</dbReference>
<evidence type="ECO:0000256" key="6">
    <source>
        <dbReference type="ARBA" id="ARBA00022553"/>
    </source>
</evidence>
<feature type="coiled-coil region" evidence="13">
    <location>
        <begin position="521"/>
        <end position="583"/>
    </location>
</feature>
<dbReference type="GO" id="GO:0005634">
    <property type="term" value="C:nucleus"/>
    <property type="evidence" value="ECO:0007669"/>
    <property type="project" value="UniProtKB-SubCell"/>
</dbReference>
<keyword evidence="7" id="KW-0808">Transferase</keyword>
<dbReference type="OrthoDB" id="267381at2759"/>
<evidence type="ECO:0000256" key="11">
    <source>
        <dbReference type="ARBA" id="ARBA00023242"/>
    </source>
</evidence>
<dbReference type="PANTHER" id="PTHR22969">
    <property type="entry name" value="IKB KINASE"/>
    <property type="match status" value="1"/>
</dbReference>
<keyword evidence="9" id="KW-0418">Kinase</keyword>
<evidence type="ECO:0000256" key="13">
    <source>
        <dbReference type="SAM" id="Coils"/>
    </source>
</evidence>
<evidence type="ECO:0000256" key="5">
    <source>
        <dbReference type="ARBA" id="ARBA00022527"/>
    </source>
</evidence>
<sequence length="770" mass="88575">MSDVVIRRKGTWIEERSIGSGGFGAVTLWKNEESGKYVAIKKCRLANEMTDKHKKRWQMEVKIMGKLEHENVITALEVPAELDVRPTELPLLAMEYCSGGDLRRLLNMPENCCGLKEYVVRCLIHDVSAGIEYLHSNKIIHRDLKPENIVMKPLDERTIYKIIDLGYAKELDQGSVCTSFVGTLQYLAPELYSSSKYTCTVDFWSFGTVVFECITGYRPFLPDRKPIEWHNEVCKKSPDDICAIVEHGEVKFYRCIPTTNRLSRSMQTYLEQWLRLMLRWDPKARGGGLGKDSRATCFNILETVLNMKIIYLLQVSTNDLLTFPVIDAHTIYDLQRRIEDETQIAIGDQDIIMANGMTPDQSKPATQCWLEPSEQEYFVFLFRHGGENFSIEGVDGKTKRAFPPLIQAIVKDAKTMLPFQEQKRTWAESVVYCEEVHQLFKRLVLSQRAIMLSLLRSDSQFVKTKNKMLAEKEVMLTKIKYFQESLEHDVMFYCEQVNNGGVSSDRMYTKWMKMTQDVLEFKKLENRVVELDNHANALQTRIVELQKSPFAKTKQDDTLEQLAKQAKKAYQDFRQQVRDNRDEVRDNKPIVNIIVKSVMWRDKKLPDLYAHLGKISACKYDLNKLLPEIENCIQEIQVNSKKITEFQTQRQTAVWKLLEIAIQQGRKDQTNPSTLEDMVDLPGLGHVDSTSPGPIYMGPAQPFTPGYGANSYIESVLATPTMLESVQVFEDSRATSKQMENALGELMKDHDMFSMKINDFDKYLGDGTFV</sequence>
<keyword evidence="13" id="KW-0175">Coiled coil</keyword>
<dbReference type="SUPFAM" id="SSF56112">
    <property type="entry name" value="Protein kinase-like (PK-like)"/>
    <property type="match status" value="1"/>
</dbReference>
<dbReference type="Gene3D" id="1.10.510.10">
    <property type="entry name" value="Transferase(Phosphotransferase) domain 1"/>
    <property type="match status" value="1"/>
</dbReference>
<name>A0A9D4LPG9_DREPO</name>
<evidence type="ECO:0000256" key="3">
    <source>
        <dbReference type="ARBA" id="ARBA00012442"/>
    </source>
</evidence>
<dbReference type="GO" id="GO:0033209">
    <property type="term" value="P:tumor necrosis factor-mediated signaling pathway"/>
    <property type="evidence" value="ECO:0007669"/>
    <property type="project" value="TreeGrafter"/>
</dbReference>
<evidence type="ECO:0000256" key="4">
    <source>
        <dbReference type="ARBA" id="ARBA00022490"/>
    </source>
</evidence>
<keyword evidence="8" id="KW-0547">Nucleotide-binding</keyword>
<evidence type="ECO:0000259" key="14">
    <source>
        <dbReference type="PROSITE" id="PS50011"/>
    </source>
</evidence>
<protein>
    <recommendedName>
        <fullName evidence="3">IkappaB kinase</fullName>
        <ecNumber evidence="3">2.7.11.10</ecNumber>
    </recommendedName>
</protein>
<dbReference type="InterPro" id="IPR011009">
    <property type="entry name" value="Kinase-like_dom_sf"/>
</dbReference>
<dbReference type="GO" id="GO:0005524">
    <property type="term" value="F:ATP binding"/>
    <property type="evidence" value="ECO:0007669"/>
    <property type="project" value="UniProtKB-KW"/>
</dbReference>
<keyword evidence="5" id="KW-0723">Serine/threonine-protein kinase</keyword>
<keyword evidence="10" id="KW-0067">ATP-binding</keyword>
<evidence type="ECO:0000256" key="2">
    <source>
        <dbReference type="ARBA" id="ARBA00004496"/>
    </source>
</evidence>
<proteinExistence type="predicted"/>
<dbReference type="Pfam" id="PF18397">
    <property type="entry name" value="IKBKB_SDD"/>
    <property type="match status" value="1"/>
</dbReference>
<dbReference type="InterPro" id="IPR000719">
    <property type="entry name" value="Prot_kinase_dom"/>
</dbReference>
<dbReference type="SMART" id="SM00220">
    <property type="entry name" value="S_TKc"/>
    <property type="match status" value="1"/>
</dbReference>
<dbReference type="Proteomes" id="UP000828390">
    <property type="component" value="Unassembled WGS sequence"/>
</dbReference>
<feature type="domain" description="Protein kinase" evidence="14">
    <location>
        <begin position="12"/>
        <end position="298"/>
    </location>
</feature>
<dbReference type="AlphaFoldDB" id="A0A9D4LPG9"/>
<evidence type="ECO:0000313" key="16">
    <source>
        <dbReference type="Proteomes" id="UP000828390"/>
    </source>
</evidence>
<dbReference type="GO" id="GO:0008384">
    <property type="term" value="F:IkappaB kinase activity"/>
    <property type="evidence" value="ECO:0007669"/>
    <property type="project" value="UniProtKB-EC"/>
</dbReference>
<dbReference type="InterPro" id="IPR041185">
    <property type="entry name" value="IKBKB_SDD"/>
</dbReference>
<evidence type="ECO:0000256" key="10">
    <source>
        <dbReference type="ARBA" id="ARBA00022840"/>
    </source>
</evidence>
<keyword evidence="4" id="KW-0963">Cytoplasm</keyword>
<dbReference type="PROSITE" id="PS00108">
    <property type="entry name" value="PROTEIN_KINASE_ST"/>
    <property type="match status" value="1"/>
</dbReference>
<reference evidence="15" key="2">
    <citation type="submission" date="2020-11" db="EMBL/GenBank/DDBJ databases">
        <authorList>
            <person name="McCartney M.A."/>
            <person name="Auch B."/>
            <person name="Kono T."/>
            <person name="Mallez S."/>
            <person name="Becker A."/>
            <person name="Gohl D.M."/>
            <person name="Silverstein K.A.T."/>
            <person name="Koren S."/>
            <person name="Bechman K.B."/>
            <person name="Herman A."/>
            <person name="Abrahante J.E."/>
            <person name="Garbe J."/>
        </authorList>
    </citation>
    <scope>NUCLEOTIDE SEQUENCE</scope>
    <source>
        <strain evidence="15">Duluth1</strain>
        <tissue evidence="15">Whole animal</tissue>
    </source>
</reference>
<comment type="catalytic activity">
    <reaction evidence="12">
        <text>L-seryl-[I-kappa-B protein] + ATP = O-phospho-L-seryl-[I-kappa-B protein] + ADP + H(+)</text>
        <dbReference type="Rhea" id="RHEA:19073"/>
        <dbReference type="Rhea" id="RHEA-COMP:13698"/>
        <dbReference type="Rhea" id="RHEA-COMP:13699"/>
        <dbReference type="ChEBI" id="CHEBI:15378"/>
        <dbReference type="ChEBI" id="CHEBI:29999"/>
        <dbReference type="ChEBI" id="CHEBI:30616"/>
        <dbReference type="ChEBI" id="CHEBI:83421"/>
        <dbReference type="ChEBI" id="CHEBI:456216"/>
        <dbReference type="EC" id="2.7.11.10"/>
    </reaction>
</comment>
<dbReference type="Gene3D" id="3.10.20.90">
    <property type="entry name" value="Phosphatidylinositol 3-kinase Catalytic Subunit, Chain A, domain 1"/>
    <property type="match status" value="1"/>
</dbReference>
<dbReference type="Gene3D" id="1.20.1270.250">
    <property type="match status" value="1"/>
</dbReference>
<evidence type="ECO:0000313" key="15">
    <source>
        <dbReference type="EMBL" id="KAH3861372.1"/>
    </source>
</evidence>
<evidence type="ECO:0000256" key="1">
    <source>
        <dbReference type="ARBA" id="ARBA00004123"/>
    </source>
</evidence>
<keyword evidence="6" id="KW-0597">Phosphoprotein</keyword>
<gene>
    <name evidence="15" type="ORF">DPMN_024300</name>
</gene>
<comment type="caution">
    <text evidence="15">The sequence shown here is derived from an EMBL/GenBank/DDBJ whole genome shotgun (WGS) entry which is preliminary data.</text>
</comment>
<keyword evidence="16" id="KW-1185">Reference proteome</keyword>
<dbReference type="PROSITE" id="PS50011">
    <property type="entry name" value="PROTEIN_KINASE_DOM"/>
    <property type="match status" value="1"/>
</dbReference>
<dbReference type="CDD" id="cd17046">
    <property type="entry name" value="Ubl_IKKA_like"/>
    <property type="match status" value="1"/>
</dbReference>
<dbReference type="FunFam" id="1.10.510.10:FF:000147">
    <property type="entry name" value="Inhibitor of nuclear factor kappa-B kinase subunit beta"/>
    <property type="match status" value="1"/>
</dbReference>
<evidence type="ECO:0000256" key="7">
    <source>
        <dbReference type="ARBA" id="ARBA00022679"/>
    </source>
</evidence>
<evidence type="ECO:0000256" key="12">
    <source>
        <dbReference type="ARBA" id="ARBA00048789"/>
    </source>
</evidence>
<dbReference type="Pfam" id="PF00069">
    <property type="entry name" value="Pkinase"/>
    <property type="match status" value="1"/>
</dbReference>
<keyword evidence="11" id="KW-0539">Nucleus</keyword>
<organism evidence="15 16">
    <name type="scientific">Dreissena polymorpha</name>
    <name type="common">Zebra mussel</name>
    <name type="synonym">Mytilus polymorpha</name>
    <dbReference type="NCBI Taxonomy" id="45954"/>
    <lineage>
        <taxon>Eukaryota</taxon>
        <taxon>Metazoa</taxon>
        <taxon>Spiralia</taxon>
        <taxon>Lophotrochozoa</taxon>
        <taxon>Mollusca</taxon>
        <taxon>Bivalvia</taxon>
        <taxon>Autobranchia</taxon>
        <taxon>Heteroconchia</taxon>
        <taxon>Euheterodonta</taxon>
        <taxon>Imparidentia</taxon>
        <taxon>Neoheterodontei</taxon>
        <taxon>Myida</taxon>
        <taxon>Dreissenoidea</taxon>
        <taxon>Dreissenidae</taxon>
        <taxon>Dreissena</taxon>
    </lineage>
</organism>
<dbReference type="InterPro" id="IPR008271">
    <property type="entry name" value="Ser/Thr_kinase_AS"/>
</dbReference>
<dbReference type="EC" id="2.7.11.10" evidence="3"/>
<accession>A0A9D4LPG9</accession>
<dbReference type="EMBL" id="JAIWYP010000002">
    <property type="protein sequence ID" value="KAH3861372.1"/>
    <property type="molecule type" value="Genomic_DNA"/>
</dbReference>
<evidence type="ECO:0000256" key="8">
    <source>
        <dbReference type="ARBA" id="ARBA00022741"/>
    </source>
</evidence>
<evidence type="ECO:0000256" key="9">
    <source>
        <dbReference type="ARBA" id="ARBA00022777"/>
    </source>
</evidence>
<dbReference type="InterPro" id="IPR046375">
    <property type="entry name" value="IKBKB_SDD_sf"/>
</dbReference>
<dbReference type="GO" id="GO:0045944">
    <property type="term" value="P:positive regulation of transcription by RNA polymerase II"/>
    <property type="evidence" value="ECO:0007669"/>
    <property type="project" value="TreeGrafter"/>
</dbReference>
<comment type="subcellular location">
    <subcellularLocation>
        <location evidence="2">Cytoplasm</location>
    </subcellularLocation>
    <subcellularLocation>
        <location evidence="1">Nucleus</location>
    </subcellularLocation>
</comment>
<dbReference type="PANTHER" id="PTHR22969:SF17">
    <property type="entry name" value="INHIBITOR OF NUCLEAR FACTOR KAPPA-B KINASE SUBUNIT BETA"/>
    <property type="match status" value="1"/>
</dbReference>
<reference evidence="15" key="1">
    <citation type="journal article" date="2019" name="bioRxiv">
        <title>The Genome of the Zebra Mussel, Dreissena polymorpha: A Resource for Invasive Species Research.</title>
        <authorList>
            <person name="McCartney M.A."/>
            <person name="Auch B."/>
            <person name="Kono T."/>
            <person name="Mallez S."/>
            <person name="Zhang Y."/>
            <person name="Obille A."/>
            <person name="Becker A."/>
            <person name="Abrahante J.E."/>
            <person name="Garbe J."/>
            <person name="Badalamenti J.P."/>
            <person name="Herman A."/>
            <person name="Mangelson H."/>
            <person name="Liachko I."/>
            <person name="Sullivan S."/>
            <person name="Sone E.D."/>
            <person name="Koren S."/>
            <person name="Silverstein K.A.T."/>
            <person name="Beckman K.B."/>
            <person name="Gohl D.M."/>
        </authorList>
    </citation>
    <scope>NUCLEOTIDE SEQUENCE</scope>
    <source>
        <strain evidence="15">Duluth1</strain>
        <tissue evidence="15">Whole animal</tissue>
    </source>
</reference>
<dbReference type="GO" id="GO:0008385">
    <property type="term" value="C:IkappaB kinase complex"/>
    <property type="evidence" value="ECO:0007669"/>
    <property type="project" value="TreeGrafter"/>
</dbReference>